<dbReference type="GO" id="GO:0000287">
    <property type="term" value="F:magnesium ion binding"/>
    <property type="evidence" value="ECO:0007669"/>
    <property type="project" value="UniProtKB-UniRule"/>
</dbReference>
<dbReference type="GO" id="GO:0006796">
    <property type="term" value="P:phosphate-containing compound metabolic process"/>
    <property type="evidence" value="ECO:0007669"/>
    <property type="project" value="InterPro"/>
</dbReference>
<accession>A0A0M0BUD9</accession>
<evidence type="ECO:0000256" key="2">
    <source>
        <dbReference type="ARBA" id="ARBA00022723"/>
    </source>
</evidence>
<comment type="function">
    <text evidence="5">Catalyzes the hydrolysis of inorganic pyrophosphate (PPi) forming two phosphate ions.</text>
</comment>
<protein>
    <recommendedName>
        <fullName evidence="5">Inorganic pyrophosphatase</fullName>
        <ecNumber evidence="5">3.6.1.1</ecNumber>
    </recommendedName>
    <alternativeName>
        <fullName evidence="5">Pyrophosphate phospho-hydrolase</fullName>
        <shortName evidence="5">PPase</shortName>
    </alternativeName>
</protein>
<keyword evidence="4 5" id="KW-0460">Magnesium</keyword>
<dbReference type="AlphaFoldDB" id="A0A0M0BUD9"/>
<keyword evidence="5" id="KW-0963">Cytoplasm</keyword>
<dbReference type="HAMAP" id="MF_00209">
    <property type="entry name" value="Inorganic_PPase"/>
    <property type="match status" value="1"/>
</dbReference>
<evidence type="ECO:0000313" key="6">
    <source>
        <dbReference type="EMBL" id="KON31796.1"/>
    </source>
</evidence>
<dbReference type="CDD" id="cd00412">
    <property type="entry name" value="pyrophosphatase"/>
    <property type="match status" value="1"/>
</dbReference>
<dbReference type="InterPro" id="IPR008162">
    <property type="entry name" value="Pyrophosphatase"/>
</dbReference>
<dbReference type="EC" id="3.6.1.1" evidence="5"/>
<dbReference type="Proteomes" id="UP000037237">
    <property type="component" value="Unassembled WGS sequence"/>
</dbReference>
<name>A0A0M0BUD9_9ARCH</name>
<dbReference type="Pfam" id="PF00719">
    <property type="entry name" value="Pyrophosphatase"/>
    <property type="match status" value="1"/>
</dbReference>
<reference evidence="6 7" key="1">
    <citation type="submission" date="2015-06" db="EMBL/GenBank/DDBJ databases">
        <title>New insights into the roles of widespread benthic archaea in carbon and nitrogen cycling.</title>
        <authorList>
            <person name="Lazar C.S."/>
            <person name="Baker B.J."/>
            <person name="Seitz K.W."/>
            <person name="Hyde A.S."/>
            <person name="Dick G.J."/>
            <person name="Hinrichs K.-U."/>
            <person name="Teske A.P."/>
        </authorList>
    </citation>
    <scope>NUCLEOTIDE SEQUENCE [LARGE SCALE GENOMIC DNA]</scope>
    <source>
        <strain evidence="6">SG8-32-1</strain>
    </source>
</reference>
<evidence type="ECO:0000313" key="7">
    <source>
        <dbReference type="Proteomes" id="UP000037237"/>
    </source>
</evidence>
<comment type="subunit">
    <text evidence="5">Homohexamer.</text>
</comment>
<comment type="caution">
    <text evidence="6">The sequence shown here is derived from an EMBL/GenBank/DDBJ whole genome shotgun (WGS) entry which is preliminary data.</text>
</comment>
<keyword evidence="3 5" id="KW-0378">Hydrolase</keyword>
<dbReference type="EMBL" id="LFWU01000089">
    <property type="protein sequence ID" value="KON31796.1"/>
    <property type="molecule type" value="Genomic_DNA"/>
</dbReference>
<dbReference type="PROSITE" id="PS00387">
    <property type="entry name" value="PPASE"/>
    <property type="match status" value="1"/>
</dbReference>
<dbReference type="Gene3D" id="3.90.80.10">
    <property type="entry name" value="Inorganic pyrophosphatase"/>
    <property type="match status" value="1"/>
</dbReference>
<evidence type="ECO:0000256" key="4">
    <source>
        <dbReference type="ARBA" id="ARBA00022842"/>
    </source>
</evidence>
<dbReference type="GO" id="GO:0005737">
    <property type="term" value="C:cytoplasm"/>
    <property type="evidence" value="ECO:0007669"/>
    <property type="project" value="UniProtKB-SubCell"/>
</dbReference>
<evidence type="ECO:0000256" key="3">
    <source>
        <dbReference type="ARBA" id="ARBA00022801"/>
    </source>
</evidence>
<keyword evidence="2 5" id="KW-0479">Metal-binding</keyword>
<comment type="cofactor">
    <cofactor evidence="1 5">
        <name>Mg(2+)</name>
        <dbReference type="ChEBI" id="CHEBI:18420"/>
    </cofactor>
</comment>
<proteinExistence type="inferred from homology"/>
<comment type="similarity">
    <text evidence="5">Belongs to the PPase family.</text>
</comment>
<dbReference type="SUPFAM" id="SSF50324">
    <property type="entry name" value="Inorganic pyrophosphatase"/>
    <property type="match status" value="1"/>
</dbReference>
<dbReference type="PANTHER" id="PTHR10286">
    <property type="entry name" value="INORGANIC PYROPHOSPHATASE"/>
    <property type="match status" value="1"/>
</dbReference>
<feature type="binding site" evidence="5">
    <location>
        <position position="68"/>
    </location>
    <ligand>
        <name>Mg(2+)</name>
        <dbReference type="ChEBI" id="CHEBI:18420"/>
        <label>1</label>
    </ligand>
</feature>
<feature type="binding site" evidence="5">
    <location>
        <position position="73"/>
    </location>
    <ligand>
        <name>Mg(2+)</name>
        <dbReference type="ChEBI" id="CHEBI:18420"/>
        <label>1</label>
    </ligand>
</feature>
<organism evidence="6 7">
    <name type="scientific">miscellaneous Crenarchaeota group-1 archaeon SG8-32-1</name>
    <dbReference type="NCBI Taxonomy" id="1685124"/>
    <lineage>
        <taxon>Archaea</taxon>
        <taxon>Candidatus Bathyarchaeota</taxon>
        <taxon>MCG-1</taxon>
    </lineage>
</organism>
<comment type="subcellular location">
    <subcellularLocation>
        <location evidence="5">Cytoplasm</location>
    </subcellularLocation>
</comment>
<gene>
    <name evidence="5" type="primary">ppa</name>
    <name evidence="6" type="ORF">AC477_03785</name>
</gene>
<comment type="catalytic activity">
    <reaction evidence="5">
        <text>diphosphate + H2O = 2 phosphate + H(+)</text>
        <dbReference type="Rhea" id="RHEA:24576"/>
        <dbReference type="ChEBI" id="CHEBI:15377"/>
        <dbReference type="ChEBI" id="CHEBI:15378"/>
        <dbReference type="ChEBI" id="CHEBI:33019"/>
        <dbReference type="ChEBI" id="CHEBI:43474"/>
        <dbReference type="EC" id="3.6.1.1"/>
    </reaction>
</comment>
<evidence type="ECO:0000256" key="5">
    <source>
        <dbReference type="HAMAP-Rule" id="MF_00209"/>
    </source>
</evidence>
<feature type="binding site" evidence="5">
    <location>
        <position position="105"/>
    </location>
    <ligand>
        <name>Mg(2+)</name>
        <dbReference type="ChEBI" id="CHEBI:18420"/>
        <label>1</label>
    </ligand>
</feature>
<feature type="binding site" evidence="5">
    <location>
        <position position="58"/>
    </location>
    <ligand>
        <name>substrate</name>
    </ligand>
</feature>
<feature type="binding site" evidence="5">
    <location>
        <position position="142"/>
    </location>
    <ligand>
        <name>substrate</name>
    </ligand>
</feature>
<dbReference type="GO" id="GO:0004427">
    <property type="term" value="F:inorganic diphosphate phosphatase activity"/>
    <property type="evidence" value="ECO:0007669"/>
    <property type="project" value="UniProtKB-UniRule"/>
</dbReference>
<dbReference type="InterPro" id="IPR036649">
    <property type="entry name" value="Pyrophosphatase_sf"/>
</dbReference>
<feature type="binding site" evidence="5">
    <location>
        <position position="73"/>
    </location>
    <ligand>
        <name>Mg(2+)</name>
        <dbReference type="ChEBI" id="CHEBI:18420"/>
        <label>2</label>
    </ligand>
</feature>
<feature type="binding site" evidence="5">
    <location>
        <position position="32"/>
    </location>
    <ligand>
        <name>substrate</name>
    </ligand>
</feature>
<sequence length="177" mass="20675">MRLNYWKDIPLGEKPPMFLNAVVEVVSGSRDKYEYRSDWDAFVLDRMIPSSVVFPIEYGFVPQTWYDDNDPLDIMVMSYEPLEVGCIVRVRVIGVLLIEDEKGFDPKILSVLVDDARFEGVHDITDIHIHQLKEIQEFFETYKRLEPHKWIKIIGWEPAAAAYEIVKYAAEKYVSTL</sequence>
<evidence type="ECO:0000256" key="1">
    <source>
        <dbReference type="ARBA" id="ARBA00001946"/>
    </source>
</evidence>
<feature type="binding site" evidence="5">
    <location>
        <position position="46"/>
    </location>
    <ligand>
        <name>substrate</name>
    </ligand>
</feature>